<dbReference type="EMBL" id="CP033924">
    <property type="protein sequence ID" value="AZA84780.1"/>
    <property type="molecule type" value="Genomic_DNA"/>
</dbReference>
<dbReference type="KEGG" id="clac:EG342_24040"/>
<keyword evidence="1" id="KW-1133">Transmembrane helix</keyword>
<dbReference type="EMBL" id="PPEH01000008">
    <property type="protein sequence ID" value="PNW12151.1"/>
    <property type="molecule type" value="Genomic_DNA"/>
</dbReference>
<keyword evidence="5" id="KW-1185">Reference proteome</keyword>
<evidence type="ECO:0000256" key="1">
    <source>
        <dbReference type="SAM" id="Phobius"/>
    </source>
</evidence>
<keyword evidence="1" id="KW-0812">Transmembrane</keyword>
<organism evidence="3 4">
    <name type="scientific">Chryseobacterium lactis</name>
    <dbReference type="NCBI Taxonomy" id="1241981"/>
    <lineage>
        <taxon>Bacteria</taxon>
        <taxon>Pseudomonadati</taxon>
        <taxon>Bacteroidota</taxon>
        <taxon>Flavobacteriia</taxon>
        <taxon>Flavobacteriales</taxon>
        <taxon>Weeksellaceae</taxon>
        <taxon>Chryseobacterium group</taxon>
        <taxon>Chryseobacterium</taxon>
    </lineage>
</organism>
<sequence>MKQFIFFISLFFVSLVQVSCFHRKPSEPVIIENTKEVLTIVKDTIFRTEADSTYYNAFIDCINGKPVLKASEMNEKLSQKADLSKSGLMAPKVSFVDGKLSVECHQQAQELLKTWRETYIKEHEKTPIYIEKPIYKAQPLSWFQETQLWLGRIFLALLALFALVLIIRWKRII</sequence>
<evidence type="ECO:0000313" key="4">
    <source>
        <dbReference type="Proteomes" id="UP000236262"/>
    </source>
</evidence>
<keyword evidence="1" id="KW-0472">Membrane</keyword>
<proteinExistence type="predicted"/>
<reference evidence="2 5" key="2">
    <citation type="submission" date="2018-11" db="EMBL/GenBank/DDBJ databases">
        <title>Proposal to divide the Flavobacteriaceae and reorganize its genera based on Amino Acid Identity values calculated from whole genome sequences.</title>
        <authorList>
            <person name="Nicholson A.C."/>
            <person name="Gulvik C.A."/>
            <person name="Whitney A.M."/>
            <person name="Humrighouse B.W."/>
            <person name="Bell M."/>
            <person name="Holmes B."/>
            <person name="Steigerwalt A.G."/>
            <person name="Villarma A."/>
            <person name="Sheth M."/>
            <person name="Batra D."/>
            <person name="Pryor J."/>
            <person name="Bernardet J.-F."/>
            <person name="Hugo C."/>
            <person name="Kampfer P."/>
            <person name="Newman J."/>
            <person name="McQuiston J.R."/>
        </authorList>
    </citation>
    <scope>NUCLEOTIDE SEQUENCE [LARGE SCALE GENOMIC DNA]</scope>
    <source>
        <strain evidence="2 5">KC_1864</strain>
    </source>
</reference>
<protein>
    <recommendedName>
        <fullName evidence="6">Lipoprotein</fullName>
    </recommendedName>
</protein>
<dbReference type="RefSeq" id="WP_103293149.1">
    <property type="nucleotide sequence ID" value="NZ_CP033924.1"/>
</dbReference>
<reference evidence="3 4" key="1">
    <citation type="submission" date="2018-01" db="EMBL/GenBank/DDBJ databases">
        <title>Draft genome sequences of Chryseobacterium lactis NCTC11390, Chryseobacterium oncorhynchi 701B-08, and Chryseobacterium viscerum 687B-08.</title>
        <authorList>
            <person name="Jeong J.-J."/>
            <person name="Lee Y.J."/>
            <person name="Park B."/>
            <person name="Choi I.-G."/>
            <person name="Kim K.D."/>
        </authorList>
    </citation>
    <scope>NUCLEOTIDE SEQUENCE [LARGE SCALE GENOMIC DNA]</scope>
    <source>
        <strain evidence="3 4">NCTC11390</strain>
    </source>
</reference>
<evidence type="ECO:0008006" key="6">
    <source>
        <dbReference type="Google" id="ProtNLM"/>
    </source>
</evidence>
<evidence type="ECO:0000313" key="3">
    <source>
        <dbReference type="EMBL" id="PNW12151.1"/>
    </source>
</evidence>
<evidence type="ECO:0000313" key="5">
    <source>
        <dbReference type="Proteomes" id="UP000279972"/>
    </source>
</evidence>
<evidence type="ECO:0000313" key="2">
    <source>
        <dbReference type="EMBL" id="AZA84780.1"/>
    </source>
</evidence>
<dbReference type="OrthoDB" id="1261306at2"/>
<dbReference type="Proteomes" id="UP000236262">
    <property type="component" value="Unassembled WGS sequence"/>
</dbReference>
<name>A0A3G6RPL2_CHRLC</name>
<dbReference type="AlphaFoldDB" id="A0A3G6RPL2"/>
<feature type="transmembrane region" description="Helical" evidence="1">
    <location>
        <begin position="149"/>
        <end position="167"/>
    </location>
</feature>
<gene>
    <name evidence="3" type="ORF">C1637_18535</name>
    <name evidence="2" type="ORF">EG342_24040</name>
</gene>
<dbReference type="Proteomes" id="UP000279972">
    <property type="component" value="Chromosome"/>
</dbReference>
<accession>A0A3G6RPL2</accession>